<dbReference type="PROSITE" id="PS50931">
    <property type="entry name" value="HTH_LYSR"/>
    <property type="match status" value="1"/>
</dbReference>
<accession>A0A2S9H3N0</accession>
<evidence type="ECO:0000256" key="3">
    <source>
        <dbReference type="ARBA" id="ARBA00023125"/>
    </source>
</evidence>
<dbReference type="OrthoDB" id="9026421at2"/>
<organism evidence="6 7">
    <name type="scientific">Solimicrobium silvestre</name>
    <dbReference type="NCBI Taxonomy" id="2099400"/>
    <lineage>
        <taxon>Bacteria</taxon>
        <taxon>Pseudomonadati</taxon>
        <taxon>Pseudomonadota</taxon>
        <taxon>Betaproteobacteria</taxon>
        <taxon>Burkholderiales</taxon>
        <taxon>Oxalobacteraceae</taxon>
        <taxon>Solimicrobium</taxon>
    </lineage>
</organism>
<dbReference type="CDD" id="cd08422">
    <property type="entry name" value="PBP2_CrgA_like"/>
    <property type="match status" value="1"/>
</dbReference>
<evidence type="ECO:0000256" key="1">
    <source>
        <dbReference type="ARBA" id="ARBA00009437"/>
    </source>
</evidence>
<feature type="domain" description="HTH lysR-type" evidence="5">
    <location>
        <begin position="1"/>
        <end position="58"/>
    </location>
</feature>
<name>A0A2S9H3N0_9BURK</name>
<keyword evidence="2" id="KW-0805">Transcription regulation</keyword>
<dbReference type="PANTHER" id="PTHR30537">
    <property type="entry name" value="HTH-TYPE TRANSCRIPTIONAL REGULATOR"/>
    <property type="match status" value="1"/>
</dbReference>
<comment type="similarity">
    <text evidence="1">Belongs to the LysR transcriptional regulatory family.</text>
</comment>
<reference evidence="6 7" key="1">
    <citation type="submission" date="2018-02" db="EMBL/GenBank/DDBJ databases">
        <title>Solimicrobium silvestre gen. nov., sp. nov., isolated from alpine forest soil.</title>
        <authorList>
            <person name="Margesin R."/>
            <person name="Albuquerque L."/>
            <person name="Zhang D.-C."/>
            <person name="Froufe H.J.C."/>
            <person name="Severino R."/>
            <person name="Roxo I."/>
            <person name="Egas C."/>
            <person name="Da Costa M.S."/>
        </authorList>
    </citation>
    <scope>NUCLEOTIDE SEQUENCE [LARGE SCALE GENOMIC DNA]</scope>
    <source>
        <strain evidence="6 7">S20-91</strain>
    </source>
</reference>
<sequence length="295" mass="33445">MDLNSVRMFVAVVQAGSLSTAAERVGIPLPTLSRRIRELESELNVRLFERHSQGVKVTEVGTRLYEHAARGIESLEDAERAVVSNDEAQLTGTLRLSIPPAFEPWWELVAEFQRQHRHVTVTVYTTERRVELVEDGIDVALRVGAIVHEQMVARKLFSYRHVLVASPKLLAEFGEPSSPDELRRFPCGVWRRDTLSNHIWQLGDQMFEPSATLVTNDYLHLRNRAISGDLVTELPPFLAREAVANGTLCLLLPEYPLPMQDISLLYPSRRFVPSIVRAYINFCQEQVVGFCEGKK</sequence>
<keyword evidence="3" id="KW-0238">DNA-binding</keyword>
<dbReference type="InterPro" id="IPR005119">
    <property type="entry name" value="LysR_subst-bd"/>
</dbReference>
<gene>
    <name evidence="6" type="ORF">S2091_0595</name>
</gene>
<dbReference type="GO" id="GO:0043565">
    <property type="term" value="F:sequence-specific DNA binding"/>
    <property type="evidence" value="ECO:0007669"/>
    <property type="project" value="TreeGrafter"/>
</dbReference>
<dbReference type="Gene3D" id="1.10.10.10">
    <property type="entry name" value="Winged helix-like DNA-binding domain superfamily/Winged helix DNA-binding domain"/>
    <property type="match status" value="1"/>
</dbReference>
<evidence type="ECO:0000313" key="7">
    <source>
        <dbReference type="Proteomes" id="UP000237839"/>
    </source>
</evidence>
<dbReference type="Gene3D" id="3.40.190.290">
    <property type="match status" value="1"/>
</dbReference>
<keyword evidence="7" id="KW-1185">Reference proteome</keyword>
<dbReference type="Proteomes" id="UP000237839">
    <property type="component" value="Unassembled WGS sequence"/>
</dbReference>
<dbReference type="GO" id="GO:0006351">
    <property type="term" value="P:DNA-templated transcription"/>
    <property type="evidence" value="ECO:0007669"/>
    <property type="project" value="TreeGrafter"/>
</dbReference>
<protein>
    <submittedName>
        <fullName evidence="6">Transcriptional regulator</fullName>
    </submittedName>
</protein>
<dbReference type="PANTHER" id="PTHR30537:SF68">
    <property type="entry name" value="TRANSCRIPTIONAL REGULATOR-RELATED"/>
    <property type="match status" value="1"/>
</dbReference>
<proteinExistence type="inferred from homology"/>
<dbReference type="Pfam" id="PF00126">
    <property type="entry name" value="HTH_1"/>
    <property type="match status" value="1"/>
</dbReference>
<dbReference type="InterPro" id="IPR000847">
    <property type="entry name" value="LysR_HTH_N"/>
</dbReference>
<dbReference type="SUPFAM" id="SSF53850">
    <property type="entry name" value="Periplasmic binding protein-like II"/>
    <property type="match status" value="1"/>
</dbReference>
<comment type="caution">
    <text evidence="6">The sequence shown here is derived from an EMBL/GenBank/DDBJ whole genome shotgun (WGS) entry which is preliminary data.</text>
</comment>
<dbReference type="GO" id="GO:0003700">
    <property type="term" value="F:DNA-binding transcription factor activity"/>
    <property type="evidence" value="ECO:0007669"/>
    <property type="project" value="InterPro"/>
</dbReference>
<dbReference type="RefSeq" id="WP_105530310.1">
    <property type="nucleotide sequence ID" value="NZ_PUGF01000002.1"/>
</dbReference>
<evidence type="ECO:0000256" key="2">
    <source>
        <dbReference type="ARBA" id="ARBA00023015"/>
    </source>
</evidence>
<dbReference type="SUPFAM" id="SSF46785">
    <property type="entry name" value="Winged helix' DNA-binding domain"/>
    <property type="match status" value="1"/>
</dbReference>
<dbReference type="FunFam" id="1.10.10.10:FF:000001">
    <property type="entry name" value="LysR family transcriptional regulator"/>
    <property type="match status" value="1"/>
</dbReference>
<dbReference type="AlphaFoldDB" id="A0A2S9H3N0"/>
<dbReference type="Pfam" id="PF03466">
    <property type="entry name" value="LysR_substrate"/>
    <property type="match status" value="1"/>
</dbReference>
<evidence type="ECO:0000256" key="4">
    <source>
        <dbReference type="ARBA" id="ARBA00023163"/>
    </source>
</evidence>
<dbReference type="EMBL" id="PUGF01000002">
    <property type="protein sequence ID" value="PRC94592.1"/>
    <property type="molecule type" value="Genomic_DNA"/>
</dbReference>
<dbReference type="InterPro" id="IPR036388">
    <property type="entry name" value="WH-like_DNA-bd_sf"/>
</dbReference>
<evidence type="ECO:0000259" key="5">
    <source>
        <dbReference type="PROSITE" id="PS50931"/>
    </source>
</evidence>
<dbReference type="InterPro" id="IPR058163">
    <property type="entry name" value="LysR-type_TF_proteobact-type"/>
</dbReference>
<dbReference type="InterPro" id="IPR036390">
    <property type="entry name" value="WH_DNA-bd_sf"/>
</dbReference>
<evidence type="ECO:0000313" key="6">
    <source>
        <dbReference type="EMBL" id="PRC94592.1"/>
    </source>
</evidence>
<keyword evidence="4" id="KW-0804">Transcription</keyword>